<feature type="transmembrane region" description="Helical" evidence="4">
    <location>
        <begin position="238"/>
        <end position="256"/>
    </location>
</feature>
<feature type="transmembrane region" description="Helical" evidence="4">
    <location>
        <begin position="268"/>
        <end position="287"/>
    </location>
</feature>
<name>A0A7C9NSC9_9BACT</name>
<dbReference type="PROSITE" id="PS51257">
    <property type="entry name" value="PROKAR_LIPOPROTEIN"/>
    <property type="match status" value="1"/>
</dbReference>
<evidence type="ECO:0000259" key="5">
    <source>
        <dbReference type="PROSITE" id="PS50850"/>
    </source>
</evidence>
<dbReference type="PANTHER" id="PTHR11360">
    <property type="entry name" value="MONOCARBOXYLATE TRANSPORTER"/>
    <property type="match status" value="1"/>
</dbReference>
<protein>
    <submittedName>
        <fullName evidence="6">MFS transporter</fullName>
    </submittedName>
</protein>
<dbReference type="SUPFAM" id="SSF103473">
    <property type="entry name" value="MFS general substrate transporter"/>
    <property type="match status" value="1"/>
</dbReference>
<feature type="transmembrane region" description="Helical" evidence="4">
    <location>
        <begin position="7"/>
        <end position="29"/>
    </location>
</feature>
<proteinExistence type="predicted"/>
<feature type="transmembrane region" description="Helical" evidence="4">
    <location>
        <begin position="78"/>
        <end position="98"/>
    </location>
</feature>
<dbReference type="GO" id="GO:0022857">
    <property type="term" value="F:transmembrane transporter activity"/>
    <property type="evidence" value="ECO:0007669"/>
    <property type="project" value="InterPro"/>
</dbReference>
<feature type="transmembrane region" description="Helical" evidence="4">
    <location>
        <begin position="391"/>
        <end position="413"/>
    </location>
</feature>
<feature type="transmembrane region" description="Helical" evidence="4">
    <location>
        <begin position="49"/>
        <end position="71"/>
    </location>
</feature>
<feature type="transmembrane region" description="Helical" evidence="4">
    <location>
        <begin position="136"/>
        <end position="160"/>
    </location>
</feature>
<dbReference type="InterPro" id="IPR011701">
    <property type="entry name" value="MFS"/>
</dbReference>
<dbReference type="Pfam" id="PF07690">
    <property type="entry name" value="MFS_1"/>
    <property type="match status" value="1"/>
</dbReference>
<dbReference type="AlphaFoldDB" id="A0A7C9NSC9"/>
<feature type="transmembrane region" description="Helical" evidence="4">
    <location>
        <begin position="326"/>
        <end position="350"/>
    </location>
</feature>
<feature type="transmembrane region" description="Helical" evidence="4">
    <location>
        <begin position="362"/>
        <end position="385"/>
    </location>
</feature>
<dbReference type="PANTHER" id="PTHR11360:SF290">
    <property type="entry name" value="MONOCARBOXYLATE MFS PERMEASE"/>
    <property type="match status" value="1"/>
</dbReference>
<dbReference type="Gene3D" id="1.20.1250.20">
    <property type="entry name" value="MFS general substrate transporter like domains"/>
    <property type="match status" value="2"/>
</dbReference>
<gene>
    <name evidence="6" type="ORF">D1639_03910</name>
</gene>
<dbReference type="InterPro" id="IPR020846">
    <property type="entry name" value="MFS_dom"/>
</dbReference>
<dbReference type="PROSITE" id="PS50850">
    <property type="entry name" value="MFS"/>
    <property type="match status" value="1"/>
</dbReference>
<keyword evidence="1 4" id="KW-0812">Transmembrane</keyword>
<reference evidence="6" key="1">
    <citation type="submission" date="2018-08" db="EMBL/GenBank/DDBJ databases">
        <title>Murine metabolic-syndrome-specific gut microbial biobank.</title>
        <authorList>
            <person name="Liu C."/>
        </authorList>
    </citation>
    <scope>NUCLEOTIDE SEQUENCE [LARGE SCALE GENOMIC DNA]</scope>
    <source>
        <strain evidence="6">Z82</strain>
    </source>
</reference>
<feature type="domain" description="Major facilitator superfamily (MFS) profile" evidence="5">
    <location>
        <begin position="9"/>
        <end position="417"/>
    </location>
</feature>
<sequence>MAGRKVHYAWVILVACIAFYAVPVGVIGNCQGVYVQPIMDEFGWSRTQTTLYLIVQQLVAAATAPFAGKVLARFNPRWVLTATSVVFGANAMACALYTQPWQWVVYGAVYGVCAGFILFLALPTIVNIWFRKRNGLAIGVASAFIGVFAAVCSPITQVIIDASSWQTARVVMSVACMLLSALPTALLLRRSPESMGVLPYGANPERAERAKEGSQGAKASVTLVEQGATASQARRSPALYLLILVAGGFGFCATLVQHLSAYCSTGELGAMVGAYAVSIAMVGSIVGKPGFGWLADKVGAVRAGITSSVFGAAGVAIILVSGANAALFFLGTALFGLGYSALSIVSPLLGSQGFGSAHFSEIYSWVSSGISLLSALAGFALSFLYDVTGSFTADFVLVIAIYVLCAILCPVVVRSARKLWV</sequence>
<evidence type="ECO:0000256" key="1">
    <source>
        <dbReference type="ARBA" id="ARBA00022692"/>
    </source>
</evidence>
<comment type="caution">
    <text evidence="6">The sequence shown here is derived from an EMBL/GenBank/DDBJ whole genome shotgun (WGS) entry which is preliminary data.</text>
</comment>
<evidence type="ECO:0000256" key="4">
    <source>
        <dbReference type="SAM" id="Phobius"/>
    </source>
</evidence>
<evidence type="ECO:0000256" key="3">
    <source>
        <dbReference type="ARBA" id="ARBA00023136"/>
    </source>
</evidence>
<evidence type="ECO:0000313" key="6">
    <source>
        <dbReference type="EMBL" id="NBI34189.1"/>
    </source>
</evidence>
<feature type="transmembrane region" description="Helical" evidence="4">
    <location>
        <begin position="166"/>
        <end position="188"/>
    </location>
</feature>
<evidence type="ECO:0000256" key="2">
    <source>
        <dbReference type="ARBA" id="ARBA00022989"/>
    </source>
</evidence>
<organism evidence="6">
    <name type="scientific">Muribaculaceae bacterium Z82</name>
    <dbReference type="NCBI Taxonomy" id="2304548"/>
    <lineage>
        <taxon>Bacteria</taxon>
        <taxon>Pseudomonadati</taxon>
        <taxon>Bacteroidota</taxon>
        <taxon>Bacteroidia</taxon>
        <taxon>Bacteroidales</taxon>
        <taxon>Muribaculaceae</taxon>
    </lineage>
</organism>
<feature type="transmembrane region" description="Helical" evidence="4">
    <location>
        <begin position="299"/>
        <end position="320"/>
    </location>
</feature>
<dbReference type="EMBL" id="QWKH01000017">
    <property type="protein sequence ID" value="NBI34189.1"/>
    <property type="molecule type" value="Genomic_DNA"/>
</dbReference>
<keyword evidence="2 4" id="KW-1133">Transmembrane helix</keyword>
<feature type="transmembrane region" description="Helical" evidence="4">
    <location>
        <begin position="104"/>
        <end position="129"/>
    </location>
</feature>
<dbReference type="InterPro" id="IPR036259">
    <property type="entry name" value="MFS_trans_sf"/>
</dbReference>
<dbReference type="InterPro" id="IPR050327">
    <property type="entry name" value="Proton-linked_MCT"/>
</dbReference>
<keyword evidence="3 4" id="KW-0472">Membrane</keyword>
<accession>A0A7C9NSC9</accession>